<protein>
    <submittedName>
        <fullName evidence="1">Uncharacterized protein</fullName>
    </submittedName>
</protein>
<evidence type="ECO:0000313" key="1">
    <source>
        <dbReference type="EMBL" id="KUG24057.1"/>
    </source>
</evidence>
<reference evidence="1" key="1">
    <citation type="journal article" date="2015" name="Proc. Natl. Acad. Sci. U.S.A.">
        <title>Networks of energetic and metabolic interactions define dynamics in microbial communities.</title>
        <authorList>
            <person name="Embree M."/>
            <person name="Liu J.K."/>
            <person name="Al-Bassam M.M."/>
            <person name="Zengler K."/>
        </authorList>
    </citation>
    <scope>NUCLEOTIDE SEQUENCE</scope>
</reference>
<sequence>MPAVKALVSDLINIPRVSAVQFDLDNWVIVAEPGELIIMKGKESELLPWGREKEDTFL</sequence>
<accession>A0A0W8FTH6</accession>
<dbReference type="AlphaFoldDB" id="A0A0W8FTH6"/>
<dbReference type="EMBL" id="LNQE01000865">
    <property type="protein sequence ID" value="KUG24057.1"/>
    <property type="molecule type" value="Genomic_DNA"/>
</dbReference>
<proteinExistence type="predicted"/>
<organism evidence="1">
    <name type="scientific">hydrocarbon metagenome</name>
    <dbReference type="NCBI Taxonomy" id="938273"/>
    <lineage>
        <taxon>unclassified sequences</taxon>
        <taxon>metagenomes</taxon>
        <taxon>ecological metagenomes</taxon>
    </lineage>
</organism>
<comment type="caution">
    <text evidence="1">The sequence shown here is derived from an EMBL/GenBank/DDBJ whole genome shotgun (WGS) entry which is preliminary data.</text>
</comment>
<name>A0A0W8FTH6_9ZZZZ</name>
<gene>
    <name evidence="1" type="ORF">ASZ90_006140</name>
</gene>